<sequence length="286" mass="32310">ETDGSGSSSFSASQVPTKFVNLTMPQLSPNMPPRPEFTPFQVPNFCESNPYDDKDFWTYPERCGWIVHAEDARCHVLCPPRLCLHGMSEEEILEESRLNRDVRDPMFSRLDNKPVLASDKVAFLQAWLFFGLLTVVSDLCGLEIDVAAEFIIDNGMISTAKLNGLPLRWFEAAVKTQRAGDKTLMENILNLARHSFLMLSEELVSESTPKFVYSYAQCRTLQSLEILVRIIGLHLLLHTRMPGFTTTENEGWGRDRISGSLRFAIRYTEGMDQLSGLAIAELRKQG</sequence>
<reference evidence="1 2" key="1">
    <citation type="journal article" date="2019" name="Nat. Ecol. Evol.">
        <title>Megaphylogeny resolves global patterns of mushroom evolution.</title>
        <authorList>
            <person name="Varga T."/>
            <person name="Krizsan K."/>
            <person name="Foldi C."/>
            <person name="Dima B."/>
            <person name="Sanchez-Garcia M."/>
            <person name="Sanchez-Ramirez S."/>
            <person name="Szollosi G.J."/>
            <person name="Szarkandi J.G."/>
            <person name="Papp V."/>
            <person name="Albert L."/>
            <person name="Andreopoulos W."/>
            <person name="Angelini C."/>
            <person name="Antonin V."/>
            <person name="Barry K.W."/>
            <person name="Bougher N.L."/>
            <person name="Buchanan P."/>
            <person name="Buyck B."/>
            <person name="Bense V."/>
            <person name="Catcheside P."/>
            <person name="Chovatia M."/>
            <person name="Cooper J."/>
            <person name="Damon W."/>
            <person name="Desjardin D."/>
            <person name="Finy P."/>
            <person name="Geml J."/>
            <person name="Haridas S."/>
            <person name="Hughes K."/>
            <person name="Justo A."/>
            <person name="Karasinski D."/>
            <person name="Kautmanova I."/>
            <person name="Kiss B."/>
            <person name="Kocsube S."/>
            <person name="Kotiranta H."/>
            <person name="LaButti K.M."/>
            <person name="Lechner B.E."/>
            <person name="Liimatainen K."/>
            <person name="Lipzen A."/>
            <person name="Lukacs Z."/>
            <person name="Mihaltcheva S."/>
            <person name="Morgado L.N."/>
            <person name="Niskanen T."/>
            <person name="Noordeloos M.E."/>
            <person name="Ohm R.A."/>
            <person name="Ortiz-Santana B."/>
            <person name="Ovrebo C."/>
            <person name="Racz N."/>
            <person name="Riley R."/>
            <person name="Savchenko A."/>
            <person name="Shiryaev A."/>
            <person name="Soop K."/>
            <person name="Spirin V."/>
            <person name="Szebenyi C."/>
            <person name="Tomsovsky M."/>
            <person name="Tulloss R.E."/>
            <person name="Uehling J."/>
            <person name="Grigoriev I.V."/>
            <person name="Vagvolgyi C."/>
            <person name="Papp T."/>
            <person name="Martin F.M."/>
            <person name="Miettinen O."/>
            <person name="Hibbett D.S."/>
            <person name="Nagy L.G."/>
        </authorList>
    </citation>
    <scope>NUCLEOTIDE SEQUENCE [LARGE SCALE GENOMIC DNA]</scope>
    <source>
        <strain evidence="1 2">CBS 962.96</strain>
    </source>
</reference>
<dbReference type="EMBL" id="ML179799">
    <property type="protein sequence ID" value="THU81556.1"/>
    <property type="molecule type" value="Genomic_DNA"/>
</dbReference>
<gene>
    <name evidence="1" type="ORF">K435DRAFT_611241</name>
</gene>
<proteinExistence type="predicted"/>
<dbReference type="Proteomes" id="UP000297245">
    <property type="component" value="Unassembled WGS sequence"/>
</dbReference>
<protein>
    <submittedName>
        <fullName evidence="1">Uncharacterized protein</fullName>
    </submittedName>
</protein>
<name>A0A4S8KZQ7_DENBC</name>
<dbReference type="AlphaFoldDB" id="A0A4S8KZQ7"/>
<dbReference type="OrthoDB" id="2426273at2759"/>
<accession>A0A4S8KZQ7</accession>
<keyword evidence="2" id="KW-1185">Reference proteome</keyword>
<organism evidence="1 2">
    <name type="scientific">Dendrothele bispora (strain CBS 962.96)</name>
    <dbReference type="NCBI Taxonomy" id="1314807"/>
    <lineage>
        <taxon>Eukaryota</taxon>
        <taxon>Fungi</taxon>
        <taxon>Dikarya</taxon>
        <taxon>Basidiomycota</taxon>
        <taxon>Agaricomycotina</taxon>
        <taxon>Agaricomycetes</taxon>
        <taxon>Agaricomycetidae</taxon>
        <taxon>Agaricales</taxon>
        <taxon>Agaricales incertae sedis</taxon>
        <taxon>Dendrothele</taxon>
    </lineage>
</organism>
<feature type="non-terminal residue" evidence="1">
    <location>
        <position position="1"/>
    </location>
</feature>
<evidence type="ECO:0000313" key="1">
    <source>
        <dbReference type="EMBL" id="THU81556.1"/>
    </source>
</evidence>
<evidence type="ECO:0000313" key="2">
    <source>
        <dbReference type="Proteomes" id="UP000297245"/>
    </source>
</evidence>
<feature type="non-terminal residue" evidence="1">
    <location>
        <position position="286"/>
    </location>
</feature>